<keyword evidence="11" id="KW-0407">Ion channel</keyword>
<dbReference type="Gene3D" id="3.40.190.10">
    <property type="entry name" value="Periplasmic binding protein-like II"/>
    <property type="match status" value="1"/>
</dbReference>
<evidence type="ECO:0000256" key="1">
    <source>
        <dbReference type="ARBA" id="ARBA00004651"/>
    </source>
</evidence>
<dbReference type="InterPro" id="IPR019594">
    <property type="entry name" value="Glu/Gly-bd"/>
</dbReference>
<dbReference type="PANTHER" id="PTHR42643:SF24">
    <property type="entry name" value="IONOTROPIC RECEPTOR 60A"/>
    <property type="match status" value="1"/>
</dbReference>
<reference evidence="14 15" key="1">
    <citation type="submission" date="2023-11" db="EMBL/GenBank/DDBJ databases">
        <title>Halocaridina rubra genome assembly.</title>
        <authorList>
            <person name="Smith C."/>
        </authorList>
    </citation>
    <scope>NUCLEOTIDE SEQUENCE [LARGE SCALE GENOMIC DNA]</scope>
    <source>
        <strain evidence="14">EP-1</strain>
        <tissue evidence="14">Whole</tissue>
    </source>
</reference>
<evidence type="ECO:0000256" key="2">
    <source>
        <dbReference type="ARBA" id="ARBA00022448"/>
    </source>
</evidence>
<evidence type="ECO:0000256" key="5">
    <source>
        <dbReference type="ARBA" id="ARBA00022989"/>
    </source>
</evidence>
<dbReference type="InterPro" id="IPR052192">
    <property type="entry name" value="Insect_Ionotropic_Sensory_Rcpt"/>
</dbReference>
<keyword evidence="15" id="KW-1185">Reference proteome</keyword>
<keyword evidence="9" id="KW-0325">Glycoprotein</keyword>
<keyword evidence="10" id="KW-1071">Ligand-gated ion channel</keyword>
<dbReference type="EMBL" id="JAXCGZ010017096">
    <property type="protein sequence ID" value="KAK7068869.1"/>
    <property type="molecule type" value="Genomic_DNA"/>
</dbReference>
<dbReference type="GO" id="GO:0005886">
    <property type="term" value="C:plasma membrane"/>
    <property type="evidence" value="ECO:0007669"/>
    <property type="project" value="UniProtKB-SubCell"/>
</dbReference>
<evidence type="ECO:0000313" key="14">
    <source>
        <dbReference type="EMBL" id="KAK7068869.1"/>
    </source>
</evidence>
<feature type="non-terminal residue" evidence="14">
    <location>
        <position position="1"/>
    </location>
</feature>
<evidence type="ECO:0000313" key="15">
    <source>
        <dbReference type="Proteomes" id="UP001381693"/>
    </source>
</evidence>
<name>A0AAN8WYP0_HALRR</name>
<keyword evidence="7 12" id="KW-0472">Membrane</keyword>
<evidence type="ECO:0000256" key="7">
    <source>
        <dbReference type="ARBA" id="ARBA00023136"/>
    </source>
</evidence>
<evidence type="ECO:0000256" key="12">
    <source>
        <dbReference type="SAM" id="Phobius"/>
    </source>
</evidence>
<evidence type="ECO:0000256" key="11">
    <source>
        <dbReference type="ARBA" id="ARBA00023303"/>
    </source>
</evidence>
<protein>
    <recommendedName>
        <fullName evidence="13">Ionotropic glutamate receptor L-glutamate and glycine-binding domain-containing protein</fullName>
    </recommendedName>
</protein>
<dbReference type="SMART" id="SM00918">
    <property type="entry name" value="Lig_chan-Glu_bd"/>
    <property type="match status" value="1"/>
</dbReference>
<keyword evidence="4 12" id="KW-0812">Transmembrane</keyword>
<dbReference type="GO" id="GO:0015276">
    <property type="term" value="F:ligand-gated monoatomic ion channel activity"/>
    <property type="evidence" value="ECO:0007669"/>
    <property type="project" value="InterPro"/>
</dbReference>
<gene>
    <name evidence="14" type="ORF">SK128_001660</name>
</gene>
<evidence type="ECO:0000256" key="6">
    <source>
        <dbReference type="ARBA" id="ARBA00023065"/>
    </source>
</evidence>
<keyword evidence="2" id="KW-0813">Transport</keyword>
<feature type="transmembrane region" description="Helical" evidence="12">
    <location>
        <begin position="328"/>
        <end position="350"/>
    </location>
</feature>
<accession>A0AAN8WYP0</accession>
<keyword evidence="5 12" id="KW-1133">Transmembrane helix</keyword>
<feature type="domain" description="Ionotropic glutamate receptor L-glutamate and glycine-binding" evidence="13">
    <location>
        <begin position="217"/>
        <end position="273"/>
    </location>
</feature>
<evidence type="ECO:0000259" key="13">
    <source>
        <dbReference type="SMART" id="SM00918"/>
    </source>
</evidence>
<comment type="caution">
    <text evidence="14">The sequence shown here is derived from an EMBL/GenBank/DDBJ whole genome shotgun (WGS) entry which is preliminary data.</text>
</comment>
<dbReference type="AlphaFoldDB" id="A0AAN8WYP0"/>
<dbReference type="PANTHER" id="PTHR42643">
    <property type="entry name" value="IONOTROPIC RECEPTOR 20A-RELATED"/>
    <property type="match status" value="1"/>
</dbReference>
<evidence type="ECO:0000256" key="3">
    <source>
        <dbReference type="ARBA" id="ARBA00022475"/>
    </source>
</evidence>
<evidence type="ECO:0000256" key="4">
    <source>
        <dbReference type="ARBA" id="ARBA00022692"/>
    </source>
</evidence>
<evidence type="ECO:0000256" key="10">
    <source>
        <dbReference type="ARBA" id="ARBA00023286"/>
    </source>
</evidence>
<organism evidence="14 15">
    <name type="scientific">Halocaridina rubra</name>
    <name type="common">Hawaiian red shrimp</name>
    <dbReference type="NCBI Taxonomy" id="373956"/>
    <lineage>
        <taxon>Eukaryota</taxon>
        <taxon>Metazoa</taxon>
        <taxon>Ecdysozoa</taxon>
        <taxon>Arthropoda</taxon>
        <taxon>Crustacea</taxon>
        <taxon>Multicrustacea</taxon>
        <taxon>Malacostraca</taxon>
        <taxon>Eumalacostraca</taxon>
        <taxon>Eucarida</taxon>
        <taxon>Decapoda</taxon>
        <taxon>Pleocyemata</taxon>
        <taxon>Caridea</taxon>
        <taxon>Atyoidea</taxon>
        <taxon>Atyidae</taxon>
        <taxon>Halocaridina</taxon>
    </lineage>
</organism>
<keyword evidence="8" id="KW-0675">Receptor</keyword>
<dbReference type="Pfam" id="PF10613">
    <property type="entry name" value="Lig_chan-Glu_bd"/>
    <property type="match status" value="1"/>
</dbReference>
<proteinExistence type="predicted"/>
<evidence type="ECO:0000256" key="9">
    <source>
        <dbReference type="ARBA" id="ARBA00023180"/>
    </source>
</evidence>
<keyword evidence="6" id="KW-0406">Ion transport</keyword>
<evidence type="ECO:0000256" key="8">
    <source>
        <dbReference type="ARBA" id="ARBA00023170"/>
    </source>
</evidence>
<keyword evidence="3" id="KW-1003">Cell membrane</keyword>
<dbReference type="SUPFAM" id="SSF53850">
    <property type="entry name" value="Periplasmic binding protein-like II"/>
    <property type="match status" value="1"/>
</dbReference>
<comment type="subcellular location">
    <subcellularLocation>
        <location evidence="1">Cell membrane</location>
        <topology evidence="1">Multi-pass membrane protein</topology>
    </subcellularLocation>
</comment>
<dbReference type="Proteomes" id="UP001381693">
    <property type="component" value="Unassembled WGS sequence"/>
</dbReference>
<sequence>LDIPCLGIKFLDYNGYMKSQEVTQFLSILQGHFTYDNVLLVLDSGAQQFVENPETLNKGYFGSSITIVSTENIDEFKQKGQVSLLRGRSLTALVIFTKNILPFFDYLALDHVWNPRQLLLMSLNAIVGTTDILRHDVVQRSEKITLFQRKELFYGPKYFLYTMIPFEKHNAKEATKKWFGTWTGATTFLTEEALFPERFRNFEGVSLYLSSWCDDYPYLYRHNVTCTGSNIELLNMIASKLNFTYVVQDTPADEIWGSKENGTWTGMYGDLLYQNKNLAINSIFLRADVYQDFDYTVPYISAGFGIALRKPKSLPQWQGLFRPFTLSMWFATAVTVLFVTSTLTLILHVLSVGQESSRMFLMVRKLN</sequence>